<gene>
    <name evidence="6" type="ORF">NGF19_14470</name>
</gene>
<name>A0ABT0ZEH4_9ACTN</name>
<reference evidence="6 7" key="1">
    <citation type="submission" date="2022-05" db="EMBL/GenBank/DDBJ databases">
        <title>Streptomyces sp. nov. RY43-2 isolated from soil of a peat swamp forest.</title>
        <authorList>
            <person name="Kanchanasin P."/>
            <person name="Tanasupawat S."/>
            <person name="Phongsopitanun W."/>
        </authorList>
    </citation>
    <scope>NUCLEOTIDE SEQUENCE [LARGE SCALE GENOMIC DNA]</scope>
    <source>
        <strain evidence="6 7">RY43-2</strain>
    </source>
</reference>
<feature type="domain" description="HTH crp-type" evidence="5">
    <location>
        <begin position="154"/>
        <end position="228"/>
    </location>
</feature>
<dbReference type="SMART" id="SM00419">
    <property type="entry name" value="HTH_CRP"/>
    <property type="match status" value="1"/>
</dbReference>
<dbReference type="EMBL" id="JAMWMR010000010">
    <property type="protein sequence ID" value="MCN9241981.1"/>
    <property type="molecule type" value="Genomic_DNA"/>
</dbReference>
<dbReference type="InterPro" id="IPR050397">
    <property type="entry name" value="Env_Response_Regulators"/>
</dbReference>
<dbReference type="PANTHER" id="PTHR24567">
    <property type="entry name" value="CRP FAMILY TRANSCRIPTIONAL REGULATORY PROTEIN"/>
    <property type="match status" value="1"/>
</dbReference>
<evidence type="ECO:0000313" key="7">
    <source>
        <dbReference type="Proteomes" id="UP001523219"/>
    </source>
</evidence>
<accession>A0ABT0ZEH4</accession>
<dbReference type="SMART" id="SM00100">
    <property type="entry name" value="cNMP"/>
    <property type="match status" value="1"/>
</dbReference>
<dbReference type="SUPFAM" id="SSF51206">
    <property type="entry name" value="cAMP-binding domain-like"/>
    <property type="match status" value="1"/>
</dbReference>
<dbReference type="PROSITE" id="PS50042">
    <property type="entry name" value="CNMP_BINDING_3"/>
    <property type="match status" value="1"/>
</dbReference>
<dbReference type="Gene3D" id="1.10.10.10">
    <property type="entry name" value="Winged helix-like DNA-binding domain superfamily/Winged helix DNA-binding domain"/>
    <property type="match status" value="1"/>
</dbReference>
<keyword evidence="7" id="KW-1185">Reference proteome</keyword>
<dbReference type="Gene3D" id="2.60.120.10">
    <property type="entry name" value="Jelly Rolls"/>
    <property type="match status" value="1"/>
</dbReference>
<dbReference type="SUPFAM" id="SSF46785">
    <property type="entry name" value="Winged helix' DNA-binding domain"/>
    <property type="match status" value="1"/>
</dbReference>
<evidence type="ECO:0000256" key="3">
    <source>
        <dbReference type="ARBA" id="ARBA00023163"/>
    </source>
</evidence>
<dbReference type="CDD" id="cd00038">
    <property type="entry name" value="CAP_ED"/>
    <property type="match status" value="1"/>
</dbReference>
<sequence length="243" mass="25330">MTAEFPGPGPVGRGPGGSPFWDLLDDPARTALRRAGQVAAYAAREELLRQNDLSDHLLVVGRGCVKVTTVSAAGYQAVLALRNPGDLLGEQAGLDGGPRSATLSAVTPVRALVIPAGAFRSAARAHPVITGAVHQVLSARLRDADRQRTSAGADPLGSRLAGLLLDLAATHGRRRTSGAVEIGLPLSQDDLAGLVLGSRRTVSRVLEQWRADGWVTTGRTHLTIENPDALKQAREGGPTARSG</sequence>
<keyword evidence="1" id="KW-0805">Transcription regulation</keyword>
<dbReference type="InterPro" id="IPR012318">
    <property type="entry name" value="HTH_CRP"/>
</dbReference>
<evidence type="ECO:0000256" key="1">
    <source>
        <dbReference type="ARBA" id="ARBA00023015"/>
    </source>
</evidence>
<keyword evidence="3" id="KW-0804">Transcription</keyword>
<comment type="caution">
    <text evidence="6">The sequence shown here is derived from an EMBL/GenBank/DDBJ whole genome shotgun (WGS) entry which is preliminary data.</text>
</comment>
<feature type="domain" description="Cyclic nucleotide-binding" evidence="4">
    <location>
        <begin position="20"/>
        <end position="120"/>
    </location>
</feature>
<dbReference type="Pfam" id="PF00027">
    <property type="entry name" value="cNMP_binding"/>
    <property type="match status" value="1"/>
</dbReference>
<dbReference type="InterPro" id="IPR036390">
    <property type="entry name" value="WH_DNA-bd_sf"/>
</dbReference>
<keyword evidence="2" id="KW-0238">DNA-binding</keyword>
<dbReference type="InterPro" id="IPR014710">
    <property type="entry name" value="RmlC-like_jellyroll"/>
</dbReference>
<dbReference type="Proteomes" id="UP001523219">
    <property type="component" value="Unassembled WGS sequence"/>
</dbReference>
<dbReference type="RefSeq" id="WP_252425283.1">
    <property type="nucleotide sequence ID" value="NZ_JAMWMR010000010.1"/>
</dbReference>
<dbReference type="InterPro" id="IPR018490">
    <property type="entry name" value="cNMP-bd_dom_sf"/>
</dbReference>
<evidence type="ECO:0000313" key="6">
    <source>
        <dbReference type="EMBL" id="MCN9241981.1"/>
    </source>
</evidence>
<evidence type="ECO:0000259" key="5">
    <source>
        <dbReference type="PROSITE" id="PS51063"/>
    </source>
</evidence>
<evidence type="ECO:0000256" key="2">
    <source>
        <dbReference type="ARBA" id="ARBA00023125"/>
    </source>
</evidence>
<protein>
    <submittedName>
        <fullName evidence="6">Crp/Fnr family transcriptional regulator</fullName>
    </submittedName>
</protein>
<evidence type="ECO:0000259" key="4">
    <source>
        <dbReference type="PROSITE" id="PS50042"/>
    </source>
</evidence>
<proteinExistence type="predicted"/>
<dbReference type="InterPro" id="IPR036388">
    <property type="entry name" value="WH-like_DNA-bd_sf"/>
</dbReference>
<dbReference type="InterPro" id="IPR000595">
    <property type="entry name" value="cNMP-bd_dom"/>
</dbReference>
<organism evidence="6 7">
    <name type="scientific">Streptomyces macrolidinus</name>
    <dbReference type="NCBI Taxonomy" id="2952607"/>
    <lineage>
        <taxon>Bacteria</taxon>
        <taxon>Bacillati</taxon>
        <taxon>Actinomycetota</taxon>
        <taxon>Actinomycetes</taxon>
        <taxon>Kitasatosporales</taxon>
        <taxon>Streptomycetaceae</taxon>
        <taxon>Streptomyces</taxon>
    </lineage>
</organism>
<dbReference type="Pfam" id="PF13545">
    <property type="entry name" value="HTH_Crp_2"/>
    <property type="match status" value="1"/>
</dbReference>
<dbReference type="PANTHER" id="PTHR24567:SF74">
    <property type="entry name" value="HTH-TYPE TRANSCRIPTIONAL REGULATOR ARCR"/>
    <property type="match status" value="1"/>
</dbReference>
<dbReference type="PROSITE" id="PS51063">
    <property type="entry name" value="HTH_CRP_2"/>
    <property type="match status" value="1"/>
</dbReference>